<name>A0A2M8KC65_9BACT</name>
<dbReference type="Gene3D" id="4.10.410.60">
    <property type="match status" value="1"/>
</dbReference>
<dbReference type="SUPFAM" id="SSF143034">
    <property type="entry name" value="L35p-like"/>
    <property type="match status" value="1"/>
</dbReference>
<sequence length="62" mass="7205">MPGKTKKSISKRFKLTKNKILMRRPQHQDHFNAGQSGSERRRKKGLKRTTGTIAKNLRNIQC</sequence>
<proteinExistence type="predicted"/>
<reference evidence="3" key="1">
    <citation type="submission" date="2017-09" db="EMBL/GenBank/DDBJ databases">
        <title>Depth-based differentiation of microbial function through sediment-hosted aquifers and enrichment of novel symbionts in the deep terrestrial subsurface.</title>
        <authorList>
            <person name="Probst A.J."/>
            <person name="Ladd B."/>
            <person name="Jarett J.K."/>
            <person name="Geller-Mcgrath D.E."/>
            <person name="Sieber C.M.K."/>
            <person name="Emerson J.B."/>
            <person name="Anantharaman K."/>
            <person name="Thomas B.C."/>
            <person name="Malmstrom R."/>
            <person name="Stieglmeier M."/>
            <person name="Klingl A."/>
            <person name="Woyke T."/>
            <person name="Ryan C.M."/>
            <person name="Banfield J.F."/>
        </authorList>
    </citation>
    <scope>NUCLEOTIDE SEQUENCE [LARGE SCALE GENOMIC DNA]</scope>
</reference>
<protein>
    <recommendedName>
        <fullName evidence="4">50S ribosomal protein L35</fullName>
    </recommendedName>
</protein>
<dbReference type="Proteomes" id="UP000231648">
    <property type="component" value="Unassembled WGS sequence"/>
</dbReference>
<evidence type="ECO:0000313" key="3">
    <source>
        <dbReference type="Proteomes" id="UP000231648"/>
    </source>
</evidence>
<accession>A0A2M8KC65</accession>
<dbReference type="EMBL" id="PFDX01000015">
    <property type="protein sequence ID" value="PJE57521.1"/>
    <property type="molecule type" value="Genomic_DNA"/>
</dbReference>
<evidence type="ECO:0000256" key="1">
    <source>
        <dbReference type="SAM" id="MobiDB-lite"/>
    </source>
</evidence>
<comment type="caution">
    <text evidence="2">The sequence shown here is derived from an EMBL/GenBank/DDBJ whole genome shotgun (WGS) entry which is preliminary data.</text>
</comment>
<gene>
    <name evidence="2" type="ORF">COU82_01540</name>
</gene>
<feature type="region of interest" description="Disordered" evidence="1">
    <location>
        <begin position="25"/>
        <end position="50"/>
    </location>
</feature>
<evidence type="ECO:0008006" key="4">
    <source>
        <dbReference type="Google" id="ProtNLM"/>
    </source>
</evidence>
<organism evidence="2 3">
    <name type="scientific">Candidatus Portnoybacteria bacterium CG10_big_fil_rev_8_21_14_0_10_38_18</name>
    <dbReference type="NCBI Taxonomy" id="1974813"/>
    <lineage>
        <taxon>Bacteria</taxon>
        <taxon>Candidatus Portnoyibacteriota</taxon>
    </lineage>
</organism>
<evidence type="ECO:0000313" key="2">
    <source>
        <dbReference type="EMBL" id="PJE57521.1"/>
    </source>
</evidence>
<dbReference type="AlphaFoldDB" id="A0A2M8KC65"/>
<dbReference type="InterPro" id="IPR037229">
    <property type="entry name" value="Ribosomal_bL35_sf"/>
</dbReference>